<dbReference type="Pfam" id="PF00391">
    <property type="entry name" value="PEP-utilizers"/>
    <property type="match status" value="1"/>
</dbReference>
<evidence type="ECO:0000256" key="1">
    <source>
        <dbReference type="SAM" id="MobiDB-lite"/>
    </source>
</evidence>
<dbReference type="SUPFAM" id="SSF52009">
    <property type="entry name" value="Phosphohistidine domain"/>
    <property type="match status" value="1"/>
</dbReference>
<dbReference type="EMBL" id="QXFY01001344">
    <property type="protein sequence ID" value="KAE9320391.1"/>
    <property type="molecule type" value="Genomic_DNA"/>
</dbReference>
<feature type="region of interest" description="Disordered" evidence="1">
    <location>
        <begin position="1"/>
        <end position="23"/>
    </location>
</feature>
<evidence type="ECO:0000313" key="4">
    <source>
        <dbReference type="Proteomes" id="UP000486351"/>
    </source>
</evidence>
<feature type="compositionally biased region" description="Polar residues" evidence="1">
    <location>
        <begin position="10"/>
        <end position="22"/>
    </location>
</feature>
<sequence length="92" mass="10183">MTRRRREFSSEGSLTSRASKTAHTAVVARSVDKSYVCGCSTLPIDANGRLMRVGTTRDAEDVLRDGDYIGFSRLSGTTGEARRARRICRRLS</sequence>
<dbReference type="Proteomes" id="UP000486351">
    <property type="component" value="Unassembled WGS sequence"/>
</dbReference>
<reference evidence="3 4" key="1">
    <citation type="submission" date="2018-09" db="EMBL/GenBank/DDBJ databases">
        <title>Genomic investigation of the strawberry pathogen Phytophthora fragariae indicates pathogenicity is determined by transcriptional variation in three key races.</title>
        <authorList>
            <person name="Adams T.M."/>
            <person name="Armitage A.D."/>
            <person name="Sobczyk M.K."/>
            <person name="Bates H.J."/>
            <person name="Dunwell J.M."/>
            <person name="Nellist C.F."/>
            <person name="Harrison R.J."/>
        </authorList>
    </citation>
    <scope>NUCLEOTIDE SEQUENCE [LARGE SCALE GENOMIC DNA]</scope>
    <source>
        <strain evidence="3 4">NOV-77</strain>
    </source>
</reference>
<feature type="domain" description="PEP-utilising enzyme mobile" evidence="2">
    <location>
        <begin position="11"/>
        <end position="49"/>
    </location>
</feature>
<proteinExistence type="predicted"/>
<dbReference type="Gene3D" id="3.50.30.10">
    <property type="entry name" value="Phosphohistidine domain"/>
    <property type="match status" value="1"/>
</dbReference>
<name>A0A6G0R6H2_9STRA</name>
<protein>
    <recommendedName>
        <fullName evidence="2">PEP-utilising enzyme mobile domain-containing protein</fullName>
    </recommendedName>
</protein>
<evidence type="ECO:0000259" key="2">
    <source>
        <dbReference type="Pfam" id="PF00391"/>
    </source>
</evidence>
<comment type="caution">
    <text evidence="3">The sequence shown here is derived from an EMBL/GenBank/DDBJ whole genome shotgun (WGS) entry which is preliminary data.</text>
</comment>
<dbReference type="InterPro" id="IPR036637">
    <property type="entry name" value="Phosphohistidine_dom_sf"/>
</dbReference>
<gene>
    <name evidence="3" type="ORF">PF008_g18046</name>
</gene>
<dbReference type="GO" id="GO:0016772">
    <property type="term" value="F:transferase activity, transferring phosphorus-containing groups"/>
    <property type="evidence" value="ECO:0007669"/>
    <property type="project" value="InterPro"/>
</dbReference>
<evidence type="ECO:0000313" key="3">
    <source>
        <dbReference type="EMBL" id="KAE9320391.1"/>
    </source>
</evidence>
<dbReference type="AlphaFoldDB" id="A0A6G0R6H2"/>
<dbReference type="InterPro" id="IPR008279">
    <property type="entry name" value="PEP-util_enz_mobile_dom"/>
</dbReference>
<accession>A0A6G0R6H2</accession>
<organism evidence="3 4">
    <name type="scientific">Phytophthora fragariae</name>
    <dbReference type="NCBI Taxonomy" id="53985"/>
    <lineage>
        <taxon>Eukaryota</taxon>
        <taxon>Sar</taxon>
        <taxon>Stramenopiles</taxon>
        <taxon>Oomycota</taxon>
        <taxon>Peronosporomycetes</taxon>
        <taxon>Peronosporales</taxon>
        <taxon>Peronosporaceae</taxon>
        <taxon>Phytophthora</taxon>
    </lineage>
</organism>